<evidence type="ECO:0000313" key="5">
    <source>
        <dbReference type="Proteomes" id="UP001065593"/>
    </source>
</evidence>
<keyword evidence="5" id="KW-1185">Reference proteome</keyword>
<accession>A0ABQ5NLQ8</accession>
<feature type="transmembrane region" description="Helical" evidence="1">
    <location>
        <begin position="7"/>
        <end position="26"/>
    </location>
</feature>
<dbReference type="InterPro" id="IPR015402">
    <property type="entry name" value="DUF1980"/>
</dbReference>
<dbReference type="NCBIfam" id="TIGR03943">
    <property type="entry name" value="TIGR03943 family putative permease subunit"/>
    <property type="match status" value="1"/>
</dbReference>
<dbReference type="Proteomes" id="UP001065593">
    <property type="component" value="Unassembled WGS sequence"/>
</dbReference>
<dbReference type="RefSeq" id="WP_264988806.1">
    <property type="nucleotide sequence ID" value="NZ_BRZA01000002.1"/>
</dbReference>
<dbReference type="EMBL" id="BRZA01000002">
    <property type="protein sequence ID" value="GLC89058.1"/>
    <property type="molecule type" value="Genomic_DNA"/>
</dbReference>
<dbReference type="InterPro" id="IPR052955">
    <property type="entry name" value="UPF0703_membrane_permease"/>
</dbReference>
<feature type="transmembrane region" description="Helical" evidence="1">
    <location>
        <begin position="79"/>
        <end position="99"/>
    </location>
</feature>
<feature type="domain" description="DUF1980" evidence="3">
    <location>
        <begin position="150"/>
        <end position="285"/>
    </location>
</feature>
<dbReference type="InterPro" id="IPR048493">
    <property type="entry name" value="DUF1980_N"/>
</dbReference>
<keyword evidence="1" id="KW-1133">Transmembrane helix</keyword>
<keyword evidence="1" id="KW-0812">Transmembrane</keyword>
<feature type="domain" description="DUF1980" evidence="2">
    <location>
        <begin position="10"/>
        <end position="109"/>
    </location>
</feature>
<keyword evidence="1" id="KW-0472">Membrane</keyword>
<evidence type="ECO:0000256" key="1">
    <source>
        <dbReference type="SAM" id="Phobius"/>
    </source>
</evidence>
<evidence type="ECO:0000313" key="4">
    <source>
        <dbReference type="EMBL" id="GLC89058.1"/>
    </source>
</evidence>
<dbReference type="PANTHER" id="PTHR40047:SF1">
    <property type="entry name" value="UPF0703 PROTEIN YCGQ"/>
    <property type="match status" value="1"/>
</dbReference>
<organism evidence="4 5">
    <name type="scientific">Lysinibacillus piscis</name>
    <dbReference type="NCBI Taxonomy" id="2518931"/>
    <lineage>
        <taxon>Bacteria</taxon>
        <taxon>Bacillati</taxon>
        <taxon>Bacillota</taxon>
        <taxon>Bacilli</taxon>
        <taxon>Bacillales</taxon>
        <taxon>Bacillaceae</taxon>
        <taxon>Lysinibacillus</taxon>
    </lineage>
</organism>
<evidence type="ECO:0000259" key="2">
    <source>
        <dbReference type="Pfam" id="PF09323"/>
    </source>
</evidence>
<sequence>MKVHFQQVVKAIILLAFSAMIASLHVTDNIQKFINPKYEYLSITASLLFFMLFIVQVTRILSFSAVKHHHCSHDHEIKLFSYIIILLPIISGFVFPAQLMDAAMAEKKGGVLMLAKQQQAKIEDYLTTNEPIVENIYDAEPDPGLLEGKQEMTKQEYDTLKKQLVAKPIIQMTDKDYTIYYEDINNNLSTYIGRKIQLKGFILKEEDFAENQLVLSRFFITHCIADASIVGFLAEFPEAISLQEDTWLEAIGTLAITELNGSYLPVIKIEEWVQIEEPQTPYLYPIDIFLSP</sequence>
<evidence type="ECO:0000259" key="3">
    <source>
        <dbReference type="Pfam" id="PF21537"/>
    </source>
</evidence>
<reference evidence="4" key="1">
    <citation type="submission" date="2022-08" db="EMBL/GenBank/DDBJ databases">
        <title>Draft genome sequence of Lysinibacillus sp. strain KH24.</title>
        <authorList>
            <person name="Kanbe H."/>
            <person name="Itoh H."/>
        </authorList>
    </citation>
    <scope>NUCLEOTIDE SEQUENCE</scope>
    <source>
        <strain evidence="4">KH24</strain>
    </source>
</reference>
<protein>
    <submittedName>
        <fullName evidence="4">UPF0703 protein YcgQ</fullName>
    </submittedName>
</protein>
<dbReference type="Pfam" id="PF21537">
    <property type="entry name" value="DUF1980_C"/>
    <property type="match status" value="1"/>
</dbReference>
<comment type="caution">
    <text evidence="4">The sequence shown here is derived from an EMBL/GenBank/DDBJ whole genome shotgun (WGS) entry which is preliminary data.</text>
</comment>
<dbReference type="PANTHER" id="PTHR40047">
    <property type="entry name" value="UPF0703 PROTEIN YCGQ"/>
    <property type="match status" value="1"/>
</dbReference>
<name>A0ABQ5NLQ8_9BACI</name>
<dbReference type="Pfam" id="PF09323">
    <property type="entry name" value="DUF1980"/>
    <property type="match status" value="1"/>
</dbReference>
<proteinExistence type="predicted"/>
<dbReference type="InterPro" id="IPR048447">
    <property type="entry name" value="DUF1980_C"/>
</dbReference>
<gene>
    <name evidence="4" type="primary">ycgQ</name>
    <name evidence="4" type="ORF">LYSBPC_21850</name>
</gene>
<feature type="transmembrane region" description="Helical" evidence="1">
    <location>
        <begin position="38"/>
        <end position="58"/>
    </location>
</feature>